<sequence>MPRGTYHENVTSFQGMELTVTNWKDNKQVLLLSTYAGDEPEDIITLYDKKLKMNVQVSCPWDIKEYNAHVGGIVLMDCFIGR</sequence>
<dbReference type="OrthoDB" id="6436761at2759"/>
<keyword evidence="2" id="KW-1185">Reference proteome</keyword>
<evidence type="ECO:0000313" key="1">
    <source>
        <dbReference type="EMBL" id="GFU60943.1"/>
    </source>
</evidence>
<dbReference type="PANTHER" id="PTHR47272:SF2">
    <property type="entry name" value="PIGGYBAC TRANSPOSABLE ELEMENT-DERIVED PROTEIN 3-LIKE"/>
    <property type="match status" value="1"/>
</dbReference>
<gene>
    <name evidence="1" type="ORF">NPIL_443571</name>
</gene>
<accession>A0A8X6UVF2</accession>
<proteinExistence type="predicted"/>
<protein>
    <submittedName>
        <fullName evidence="1">DDE_Tnp_1_7 domain-containing protein</fullName>
    </submittedName>
</protein>
<organism evidence="1 2">
    <name type="scientific">Nephila pilipes</name>
    <name type="common">Giant wood spider</name>
    <name type="synonym">Nephila maculata</name>
    <dbReference type="NCBI Taxonomy" id="299642"/>
    <lineage>
        <taxon>Eukaryota</taxon>
        <taxon>Metazoa</taxon>
        <taxon>Ecdysozoa</taxon>
        <taxon>Arthropoda</taxon>
        <taxon>Chelicerata</taxon>
        <taxon>Arachnida</taxon>
        <taxon>Araneae</taxon>
        <taxon>Araneomorphae</taxon>
        <taxon>Entelegynae</taxon>
        <taxon>Araneoidea</taxon>
        <taxon>Nephilidae</taxon>
        <taxon>Nephila</taxon>
    </lineage>
</organism>
<dbReference type="AlphaFoldDB" id="A0A8X6UVF2"/>
<comment type="caution">
    <text evidence="1">The sequence shown here is derived from an EMBL/GenBank/DDBJ whole genome shotgun (WGS) entry which is preliminary data.</text>
</comment>
<reference evidence="1" key="1">
    <citation type="submission" date="2020-08" db="EMBL/GenBank/DDBJ databases">
        <title>Multicomponent nature underlies the extraordinary mechanical properties of spider dragline silk.</title>
        <authorList>
            <person name="Kono N."/>
            <person name="Nakamura H."/>
            <person name="Mori M."/>
            <person name="Yoshida Y."/>
            <person name="Ohtoshi R."/>
            <person name="Malay A.D."/>
            <person name="Moran D.A.P."/>
            <person name="Tomita M."/>
            <person name="Numata K."/>
            <person name="Arakawa K."/>
        </authorList>
    </citation>
    <scope>NUCLEOTIDE SEQUENCE</scope>
</reference>
<name>A0A8X6UVF2_NEPPI</name>
<dbReference type="Proteomes" id="UP000887013">
    <property type="component" value="Unassembled WGS sequence"/>
</dbReference>
<dbReference type="PANTHER" id="PTHR47272">
    <property type="entry name" value="DDE_TNP_1_7 DOMAIN-CONTAINING PROTEIN"/>
    <property type="match status" value="1"/>
</dbReference>
<evidence type="ECO:0000313" key="2">
    <source>
        <dbReference type="Proteomes" id="UP000887013"/>
    </source>
</evidence>
<dbReference type="EMBL" id="BMAW01040767">
    <property type="protein sequence ID" value="GFU60943.1"/>
    <property type="molecule type" value="Genomic_DNA"/>
</dbReference>